<dbReference type="GO" id="GO:0019677">
    <property type="term" value="P:NAD+ catabolic process"/>
    <property type="evidence" value="ECO:0007669"/>
    <property type="project" value="TreeGrafter"/>
</dbReference>
<evidence type="ECO:0000256" key="4">
    <source>
        <dbReference type="ARBA" id="ARBA00022842"/>
    </source>
</evidence>
<dbReference type="InterPro" id="IPR050241">
    <property type="entry name" value="NAD-cap_RNA_hydrolase_NudC"/>
</dbReference>
<sequence>MAQHNTCCPVLYMTPRVRDSLPPEIAGRGVNVGICVMVESADRAVLLTCRSAHMRTFAGAWVPPGGHIEAGETIVEAGLRELFEETGLDLRDSRLVVETLGLWESVYPHLLSAGDPRRHHLVVYLHVLVPQPADQILRRLKVRTGGINCRG</sequence>
<protein>
    <submittedName>
        <fullName evidence="6">Nucleoside diphosphate-linked moiety X motif 17</fullName>
    </submittedName>
</protein>
<dbReference type="EMBL" id="VIIS01001262">
    <property type="protein sequence ID" value="KAF0300452.1"/>
    <property type="molecule type" value="Genomic_DNA"/>
</dbReference>
<keyword evidence="7" id="KW-1185">Reference proteome</keyword>
<name>A0A6A4WC36_AMPAM</name>
<evidence type="ECO:0000313" key="7">
    <source>
        <dbReference type="Proteomes" id="UP000440578"/>
    </source>
</evidence>
<reference evidence="6 7" key="1">
    <citation type="submission" date="2019-07" db="EMBL/GenBank/DDBJ databases">
        <title>Draft genome assembly of a fouling barnacle, Amphibalanus amphitrite (Darwin, 1854): The first reference genome for Thecostraca.</title>
        <authorList>
            <person name="Kim W."/>
        </authorList>
    </citation>
    <scope>NUCLEOTIDE SEQUENCE [LARGE SCALE GENOMIC DNA]</scope>
    <source>
        <strain evidence="6">SNU_AA5</strain>
        <tissue evidence="6">Soma without cirri and trophi</tissue>
    </source>
</reference>
<dbReference type="AlphaFoldDB" id="A0A6A4WC36"/>
<keyword evidence="3" id="KW-0378">Hydrolase</keyword>
<comment type="cofactor">
    <cofactor evidence="1">
        <name>Mg(2+)</name>
        <dbReference type="ChEBI" id="CHEBI:18420"/>
    </cofactor>
</comment>
<dbReference type="InterPro" id="IPR015797">
    <property type="entry name" value="NUDIX_hydrolase-like_dom_sf"/>
</dbReference>
<dbReference type="GO" id="GO:0006742">
    <property type="term" value="P:NADP+ catabolic process"/>
    <property type="evidence" value="ECO:0007669"/>
    <property type="project" value="TreeGrafter"/>
</dbReference>
<dbReference type="PANTHER" id="PTHR42904">
    <property type="entry name" value="NUDIX HYDROLASE, NUDC SUBFAMILY"/>
    <property type="match status" value="1"/>
</dbReference>
<gene>
    <name evidence="6" type="primary">nudt17</name>
    <name evidence="6" type="ORF">FJT64_027049</name>
</gene>
<evidence type="ECO:0000256" key="2">
    <source>
        <dbReference type="ARBA" id="ARBA00022723"/>
    </source>
</evidence>
<comment type="caution">
    <text evidence="6">The sequence shown here is derived from an EMBL/GenBank/DDBJ whole genome shotgun (WGS) entry which is preliminary data.</text>
</comment>
<dbReference type="GO" id="GO:0005829">
    <property type="term" value="C:cytosol"/>
    <property type="evidence" value="ECO:0007669"/>
    <property type="project" value="TreeGrafter"/>
</dbReference>
<dbReference type="PROSITE" id="PS51462">
    <property type="entry name" value="NUDIX"/>
    <property type="match status" value="1"/>
</dbReference>
<dbReference type="GO" id="GO:0005777">
    <property type="term" value="C:peroxisome"/>
    <property type="evidence" value="ECO:0007669"/>
    <property type="project" value="TreeGrafter"/>
</dbReference>
<evidence type="ECO:0000313" key="6">
    <source>
        <dbReference type="EMBL" id="KAF0300452.1"/>
    </source>
</evidence>
<dbReference type="Proteomes" id="UP000440578">
    <property type="component" value="Unassembled WGS sequence"/>
</dbReference>
<dbReference type="GO" id="GO:0035529">
    <property type="term" value="F:NADH pyrophosphatase activity"/>
    <property type="evidence" value="ECO:0007669"/>
    <property type="project" value="TreeGrafter"/>
</dbReference>
<dbReference type="Pfam" id="PF00293">
    <property type="entry name" value="NUDIX"/>
    <property type="match status" value="1"/>
</dbReference>
<evidence type="ECO:0000256" key="1">
    <source>
        <dbReference type="ARBA" id="ARBA00001946"/>
    </source>
</evidence>
<dbReference type="InterPro" id="IPR000086">
    <property type="entry name" value="NUDIX_hydrolase_dom"/>
</dbReference>
<keyword evidence="4" id="KW-0460">Magnesium</keyword>
<dbReference type="PRINTS" id="PR00502">
    <property type="entry name" value="NUDIXFAMILY"/>
</dbReference>
<proteinExistence type="predicted"/>
<accession>A0A6A4WC36</accession>
<dbReference type="OrthoDB" id="447842at2759"/>
<dbReference type="Gene3D" id="3.90.79.10">
    <property type="entry name" value="Nucleoside Triphosphate Pyrophosphohydrolase"/>
    <property type="match status" value="1"/>
</dbReference>
<dbReference type="InterPro" id="IPR020476">
    <property type="entry name" value="Nudix_hydrolase"/>
</dbReference>
<keyword evidence="2" id="KW-0479">Metal-binding</keyword>
<evidence type="ECO:0000256" key="3">
    <source>
        <dbReference type="ARBA" id="ARBA00022801"/>
    </source>
</evidence>
<evidence type="ECO:0000259" key="5">
    <source>
        <dbReference type="PROSITE" id="PS51462"/>
    </source>
</evidence>
<dbReference type="SUPFAM" id="SSF55811">
    <property type="entry name" value="Nudix"/>
    <property type="match status" value="1"/>
</dbReference>
<dbReference type="PANTHER" id="PTHR42904:SF1">
    <property type="entry name" value="NUCLEOSIDE DIPHOSPHATE-LINKED MOIETY X MOTIF 17"/>
    <property type="match status" value="1"/>
</dbReference>
<organism evidence="6 7">
    <name type="scientific">Amphibalanus amphitrite</name>
    <name type="common">Striped barnacle</name>
    <name type="synonym">Balanus amphitrite</name>
    <dbReference type="NCBI Taxonomy" id="1232801"/>
    <lineage>
        <taxon>Eukaryota</taxon>
        <taxon>Metazoa</taxon>
        <taxon>Ecdysozoa</taxon>
        <taxon>Arthropoda</taxon>
        <taxon>Crustacea</taxon>
        <taxon>Multicrustacea</taxon>
        <taxon>Cirripedia</taxon>
        <taxon>Thoracica</taxon>
        <taxon>Thoracicalcarea</taxon>
        <taxon>Balanomorpha</taxon>
        <taxon>Balanoidea</taxon>
        <taxon>Balanidae</taxon>
        <taxon>Amphibalaninae</taxon>
        <taxon>Amphibalanus</taxon>
    </lineage>
</organism>
<feature type="domain" description="Nudix hydrolase" evidence="5">
    <location>
        <begin position="27"/>
        <end position="151"/>
    </location>
</feature>
<dbReference type="GO" id="GO:0046872">
    <property type="term" value="F:metal ion binding"/>
    <property type="evidence" value="ECO:0007669"/>
    <property type="project" value="UniProtKB-KW"/>
</dbReference>